<evidence type="ECO:0000256" key="1">
    <source>
        <dbReference type="SAM" id="Phobius"/>
    </source>
</evidence>
<accession>A0A674K7Q1</accession>
<protein>
    <submittedName>
        <fullName evidence="2">Uncharacterized protein</fullName>
    </submittedName>
</protein>
<keyword evidence="1" id="KW-0812">Transmembrane</keyword>
<name>A0A674K7Q1_9SAUR</name>
<keyword evidence="1" id="KW-0472">Membrane</keyword>
<dbReference type="SUPFAM" id="SSF90112">
    <property type="entry name" value="Neurotransmitter-gated ion-channel transmembrane pore"/>
    <property type="match status" value="1"/>
</dbReference>
<dbReference type="Ensembl" id="ENSTMTT00000030031.1">
    <property type="protein sequence ID" value="ENSTMTP00000028968.1"/>
    <property type="gene ID" value="ENSTMTG00000021011.1"/>
</dbReference>
<dbReference type="AlphaFoldDB" id="A0A674K7Q1"/>
<sequence length="37" mass="4229">MVVDRLFLWTFITFTSVGTLTIFLDASYNLPPAHPFP</sequence>
<dbReference type="GO" id="GO:0016020">
    <property type="term" value="C:membrane"/>
    <property type="evidence" value="ECO:0007669"/>
    <property type="project" value="InterPro"/>
</dbReference>
<dbReference type="Gene3D" id="1.20.58.390">
    <property type="entry name" value="Neurotransmitter-gated ion-channel transmembrane domain"/>
    <property type="match status" value="1"/>
</dbReference>
<proteinExistence type="predicted"/>
<dbReference type="InterPro" id="IPR036719">
    <property type="entry name" value="Neuro-gated_channel_TM_sf"/>
</dbReference>
<dbReference type="Proteomes" id="UP000472274">
    <property type="component" value="Unplaced"/>
</dbReference>
<dbReference type="GO" id="GO:0006811">
    <property type="term" value="P:monoatomic ion transport"/>
    <property type="evidence" value="ECO:0007669"/>
    <property type="project" value="InterPro"/>
</dbReference>
<dbReference type="InterPro" id="IPR038050">
    <property type="entry name" value="Neuro_actylchol_rec"/>
</dbReference>
<keyword evidence="3" id="KW-1185">Reference proteome</keyword>
<evidence type="ECO:0000313" key="2">
    <source>
        <dbReference type="Ensembl" id="ENSTMTP00000028968.1"/>
    </source>
</evidence>
<reference evidence="2" key="2">
    <citation type="submission" date="2025-09" db="UniProtKB">
        <authorList>
            <consortium name="Ensembl"/>
        </authorList>
    </citation>
    <scope>IDENTIFICATION</scope>
</reference>
<evidence type="ECO:0000313" key="3">
    <source>
        <dbReference type="Proteomes" id="UP000472274"/>
    </source>
</evidence>
<dbReference type="InParanoid" id="A0A674K7Q1"/>
<feature type="transmembrane region" description="Helical" evidence="1">
    <location>
        <begin position="6"/>
        <end position="24"/>
    </location>
</feature>
<organism evidence="2 3">
    <name type="scientific">Terrapene triunguis</name>
    <name type="common">Three-toed box turtle</name>
    <dbReference type="NCBI Taxonomy" id="2587831"/>
    <lineage>
        <taxon>Eukaryota</taxon>
        <taxon>Metazoa</taxon>
        <taxon>Chordata</taxon>
        <taxon>Craniata</taxon>
        <taxon>Vertebrata</taxon>
        <taxon>Euteleostomi</taxon>
        <taxon>Archelosauria</taxon>
        <taxon>Testudinata</taxon>
        <taxon>Testudines</taxon>
        <taxon>Cryptodira</taxon>
        <taxon>Durocryptodira</taxon>
        <taxon>Testudinoidea</taxon>
        <taxon>Emydidae</taxon>
        <taxon>Terrapene</taxon>
    </lineage>
</organism>
<reference evidence="2" key="1">
    <citation type="submission" date="2025-08" db="UniProtKB">
        <authorList>
            <consortium name="Ensembl"/>
        </authorList>
    </citation>
    <scope>IDENTIFICATION</scope>
</reference>
<keyword evidence="1" id="KW-1133">Transmembrane helix</keyword>
<dbReference type="GeneTree" id="ENSGT01150000288164"/>